<dbReference type="SUPFAM" id="SSF51126">
    <property type="entry name" value="Pectin lyase-like"/>
    <property type="match status" value="1"/>
</dbReference>
<protein>
    <recommendedName>
        <fullName evidence="4">Right handed beta helix region</fullName>
    </recommendedName>
</protein>
<dbReference type="AlphaFoldDB" id="A0A1H4GK43"/>
<evidence type="ECO:0000313" key="2">
    <source>
        <dbReference type="EMBL" id="SEB09228.1"/>
    </source>
</evidence>
<sequence>MLMSCKKDGYRRRGQNNNTPTTTTPVTTEPVAAAPASSYAVPSDAKVLDLGTGSGYLVIDGTTLNITTNTFIRIKAGSYKGITIKNILATTDKPVYIKNVGQVNISESMATENITNVIIDGDYTAGLTYGFQFANISYRAITMNGKMSGVVLKSMSFTNVGDYTIAGTPSNGNGQNYTGTAATRTDGFKILNCSFNNAGSIQFGGNLNKSTGEDNGFFKDVEIAYNTYQNTNAGTVCAFTNVQDYNIHHNTVNNVNQTSTTHNGVFFMQGNGIFHDNKLTNYQGNAIRMWLYSRGSTPAVNQIYNNVCYNTKKYSGFELQGFDRYIIAGKTTVANAKVYNNTVGQMNTNKDWEGQLLDLYNTGGTLEYYNNLGYALYTDGNSITNMINNMSDTKITVESNNKYYPLYQNAVANLTAFTSLVAGIGSTLQ</sequence>
<organism evidence="2 3">
    <name type="scientific">Pedobacter hartonius</name>
    <dbReference type="NCBI Taxonomy" id="425514"/>
    <lineage>
        <taxon>Bacteria</taxon>
        <taxon>Pseudomonadati</taxon>
        <taxon>Bacteroidota</taxon>
        <taxon>Sphingobacteriia</taxon>
        <taxon>Sphingobacteriales</taxon>
        <taxon>Sphingobacteriaceae</taxon>
        <taxon>Pedobacter</taxon>
    </lineage>
</organism>
<accession>A0A1H4GK43</accession>
<feature type="compositionally biased region" description="Low complexity" evidence="1">
    <location>
        <begin position="19"/>
        <end position="29"/>
    </location>
</feature>
<keyword evidence="3" id="KW-1185">Reference proteome</keyword>
<reference evidence="2 3" key="1">
    <citation type="submission" date="2016-10" db="EMBL/GenBank/DDBJ databases">
        <authorList>
            <person name="de Groot N.N."/>
        </authorList>
    </citation>
    <scope>NUCLEOTIDE SEQUENCE [LARGE SCALE GENOMIC DNA]</scope>
    <source>
        <strain evidence="2 3">DSM 19033</strain>
    </source>
</reference>
<dbReference type="EMBL" id="FNRA01000010">
    <property type="protein sequence ID" value="SEB09228.1"/>
    <property type="molecule type" value="Genomic_DNA"/>
</dbReference>
<gene>
    <name evidence="2" type="ORF">SAMN05443550_11085</name>
</gene>
<dbReference type="Proteomes" id="UP000198850">
    <property type="component" value="Unassembled WGS sequence"/>
</dbReference>
<proteinExistence type="predicted"/>
<dbReference type="InterPro" id="IPR011050">
    <property type="entry name" value="Pectin_lyase_fold/virulence"/>
</dbReference>
<evidence type="ECO:0008006" key="4">
    <source>
        <dbReference type="Google" id="ProtNLM"/>
    </source>
</evidence>
<feature type="region of interest" description="Disordered" evidence="1">
    <location>
        <begin position="1"/>
        <end position="29"/>
    </location>
</feature>
<evidence type="ECO:0000256" key="1">
    <source>
        <dbReference type="SAM" id="MobiDB-lite"/>
    </source>
</evidence>
<name>A0A1H4GK43_9SPHI</name>
<evidence type="ECO:0000313" key="3">
    <source>
        <dbReference type="Proteomes" id="UP000198850"/>
    </source>
</evidence>